<evidence type="ECO:0000256" key="1">
    <source>
        <dbReference type="SAM" id="MobiDB-lite"/>
    </source>
</evidence>
<dbReference type="Proteomes" id="UP000823388">
    <property type="component" value="Chromosome 3K"/>
</dbReference>
<comment type="caution">
    <text evidence="2">The sequence shown here is derived from an EMBL/GenBank/DDBJ whole genome shotgun (WGS) entry which is preliminary data.</text>
</comment>
<organism evidence="2 3">
    <name type="scientific">Panicum virgatum</name>
    <name type="common">Blackwell switchgrass</name>
    <dbReference type="NCBI Taxonomy" id="38727"/>
    <lineage>
        <taxon>Eukaryota</taxon>
        <taxon>Viridiplantae</taxon>
        <taxon>Streptophyta</taxon>
        <taxon>Embryophyta</taxon>
        <taxon>Tracheophyta</taxon>
        <taxon>Spermatophyta</taxon>
        <taxon>Magnoliopsida</taxon>
        <taxon>Liliopsida</taxon>
        <taxon>Poales</taxon>
        <taxon>Poaceae</taxon>
        <taxon>PACMAD clade</taxon>
        <taxon>Panicoideae</taxon>
        <taxon>Panicodae</taxon>
        <taxon>Paniceae</taxon>
        <taxon>Panicinae</taxon>
        <taxon>Panicum</taxon>
        <taxon>Panicum sect. Hiantes</taxon>
    </lineage>
</organism>
<proteinExistence type="predicted"/>
<evidence type="ECO:0000313" key="3">
    <source>
        <dbReference type="Proteomes" id="UP000823388"/>
    </source>
</evidence>
<reference evidence="2" key="1">
    <citation type="submission" date="2020-05" db="EMBL/GenBank/DDBJ databases">
        <title>WGS assembly of Panicum virgatum.</title>
        <authorList>
            <person name="Lovell J.T."/>
            <person name="Jenkins J."/>
            <person name="Shu S."/>
            <person name="Juenger T.E."/>
            <person name="Schmutz J."/>
        </authorList>
    </citation>
    <scope>NUCLEOTIDE SEQUENCE</scope>
    <source>
        <strain evidence="2">AP13</strain>
    </source>
</reference>
<evidence type="ECO:0000313" key="2">
    <source>
        <dbReference type="EMBL" id="KAG2625945.1"/>
    </source>
</evidence>
<feature type="region of interest" description="Disordered" evidence="1">
    <location>
        <begin position="84"/>
        <end position="118"/>
    </location>
</feature>
<feature type="compositionally biased region" description="Low complexity" evidence="1">
    <location>
        <begin position="14"/>
        <end position="32"/>
    </location>
</feature>
<name>A0A8T0UV54_PANVG</name>
<protein>
    <submittedName>
        <fullName evidence="2">Uncharacterized protein</fullName>
    </submittedName>
</protein>
<dbReference type="EMBL" id="CM029041">
    <property type="protein sequence ID" value="KAG2625945.1"/>
    <property type="molecule type" value="Genomic_DNA"/>
</dbReference>
<keyword evidence="3" id="KW-1185">Reference proteome</keyword>
<sequence>MTCLQPRPIGVTTPSGLLPSRRPLPGHAHGAARNGARASARFQVCPLPNGTLVQVACGCGRDRKARRCYSAVRRRHRLFECNRTESPPSRWGHEHGDAGDGERPAAAVRHETASRSSRDGRRHIIILAVAGGTLVFRRIKRSQCSGAPAGRRDTRAPGGR</sequence>
<gene>
    <name evidence="2" type="ORF">PVAP13_3KG288427</name>
</gene>
<feature type="region of interest" description="Disordered" evidence="1">
    <location>
        <begin position="1"/>
        <end position="32"/>
    </location>
</feature>
<accession>A0A8T0UV54</accession>
<feature type="compositionally biased region" description="Basic and acidic residues" evidence="1">
    <location>
        <begin position="91"/>
        <end position="118"/>
    </location>
</feature>
<dbReference type="AlphaFoldDB" id="A0A8T0UV54"/>